<evidence type="ECO:0000256" key="6">
    <source>
        <dbReference type="ARBA" id="ARBA00023136"/>
    </source>
</evidence>
<dbReference type="SUPFAM" id="SSF103473">
    <property type="entry name" value="MFS general substrate transporter"/>
    <property type="match status" value="1"/>
</dbReference>
<evidence type="ECO:0000313" key="10">
    <source>
        <dbReference type="EMBL" id="KAF4627847.1"/>
    </source>
</evidence>
<dbReference type="Pfam" id="PF00067">
    <property type="entry name" value="p450"/>
    <property type="match status" value="1"/>
</dbReference>
<evidence type="ECO:0000256" key="4">
    <source>
        <dbReference type="ARBA" id="ARBA00022692"/>
    </source>
</evidence>
<dbReference type="GO" id="GO:0005506">
    <property type="term" value="F:iron ion binding"/>
    <property type="evidence" value="ECO:0007669"/>
    <property type="project" value="InterPro"/>
</dbReference>
<feature type="transmembrane region" description="Helical" evidence="8">
    <location>
        <begin position="376"/>
        <end position="396"/>
    </location>
</feature>
<dbReference type="InterPro" id="IPR020846">
    <property type="entry name" value="MFS_dom"/>
</dbReference>
<feature type="transmembrane region" description="Helical" evidence="8">
    <location>
        <begin position="504"/>
        <end position="521"/>
    </location>
</feature>
<proteinExistence type="inferred from homology"/>
<feature type="transmembrane region" description="Helical" evidence="8">
    <location>
        <begin position="402"/>
        <end position="423"/>
    </location>
</feature>
<name>A0A8H4RGR1_9HELO</name>
<comment type="similarity">
    <text evidence="2">Belongs to the major facilitator superfamily.</text>
</comment>
<evidence type="ECO:0000256" key="3">
    <source>
        <dbReference type="ARBA" id="ARBA00022448"/>
    </source>
</evidence>
<feature type="domain" description="Major facilitator superfamily (MFS) profile" evidence="9">
    <location>
        <begin position="311"/>
        <end position="773"/>
    </location>
</feature>
<gene>
    <name evidence="10" type="ORF">G7Y89_g10304</name>
</gene>
<dbReference type="InterPro" id="IPR036259">
    <property type="entry name" value="MFS_trans_sf"/>
</dbReference>
<feature type="transmembrane region" description="Helical" evidence="8">
    <location>
        <begin position="667"/>
        <end position="690"/>
    </location>
</feature>
<protein>
    <recommendedName>
        <fullName evidence="9">Major facilitator superfamily (MFS) profile domain-containing protein</fullName>
    </recommendedName>
</protein>
<dbReference type="GO" id="GO:0015174">
    <property type="term" value="F:basic amino acid transmembrane transporter activity"/>
    <property type="evidence" value="ECO:0007669"/>
    <property type="project" value="TreeGrafter"/>
</dbReference>
<dbReference type="InterPro" id="IPR011701">
    <property type="entry name" value="MFS"/>
</dbReference>
<evidence type="ECO:0000259" key="9">
    <source>
        <dbReference type="PROSITE" id="PS50850"/>
    </source>
</evidence>
<dbReference type="AlphaFoldDB" id="A0A8H4RGR1"/>
<dbReference type="GO" id="GO:0046943">
    <property type="term" value="F:carboxylic acid transmembrane transporter activity"/>
    <property type="evidence" value="ECO:0007669"/>
    <property type="project" value="UniProtKB-ARBA"/>
</dbReference>
<evidence type="ECO:0000256" key="2">
    <source>
        <dbReference type="ARBA" id="ARBA00008335"/>
    </source>
</evidence>
<dbReference type="GO" id="GO:0012505">
    <property type="term" value="C:endomembrane system"/>
    <property type="evidence" value="ECO:0007669"/>
    <property type="project" value="UniProtKB-SubCell"/>
</dbReference>
<sequence>MIEIPDVGLSWPILLICLAVTYSSALVFYRLYLSPLSKFPGSKLAAATLWYEFYYENIQRGQFSFKIHEWHKKYVRVDDPTGEFYYVVFSGTAVRDKHKYYTTQFGTPRLTLEQFHTPYTTPIGMSALLMHHNERIFPLSNMFLPERWSEEPDGGKALECYLVSFLKGSRQCVGMNLAKAECYMAIATIFHRYKNMELDPVSEHVVGDLKEVYKKGLRNRVPTYVPNNIIREIKTMASSSGSSSPGDPIPDETTSLLGKDTPESTRNSSYESVASSGVRNGKGKGVEGDVVDEEAGEVEDESENPLFEGNSEMMARMHWLFPAISIGILLSSADQTLVVSSYARMGSDLNALNNTSWIATAWPLYGKLSDIFGRKAALLFAYTIFGIGCLFCGLARNLEELVAARAFAGIGGGGMTTVASILLSDIIPLRNRGTWQGYMNIVYALGASSGAPLGGLLSDSIGWRWAFIGQFPMCILAIIAVYFLLDLPKTDSSHWFSKLRRIDFLGAFSLVIAVFALLVGLDRGSNVSWSETITIVCCSVSIPLFAIFIFIEMKIASHPFAPGHIIFNRSLTASYISNFFALAAYMGSMFYIPLYLQAVENMSATSAGLRLIPVMIASVSGSLAGGKIMQKTGRYYYLTINCFIIGLLGSIIVFLCSGTLFDTPWGIIVGLCFCAFGGGAAITTTLLSVLANADPSDQAIATACTYLFRSLGSVTGVSLSATVVQQSLRMNLREALKDGKEVDEIVDRVRQNLDYIGTLPPAVGRLVRGEEVE</sequence>
<feature type="region of interest" description="Disordered" evidence="7">
    <location>
        <begin position="236"/>
        <end position="304"/>
    </location>
</feature>
<evidence type="ECO:0000256" key="1">
    <source>
        <dbReference type="ARBA" id="ARBA00004127"/>
    </source>
</evidence>
<comment type="caution">
    <text evidence="10">The sequence shown here is derived from an EMBL/GenBank/DDBJ whole genome shotgun (WGS) entry which is preliminary data.</text>
</comment>
<dbReference type="Gene3D" id="1.20.1720.10">
    <property type="entry name" value="Multidrug resistance protein D"/>
    <property type="match status" value="1"/>
</dbReference>
<evidence type="ECO:0000256" key="7">
    <source>
        <dbReference type="SAM" id="MobiDB-lite"/>
    </source>
</evidence>
<keyword evidence="6 8" id="KW-0472">Membrane</keyword>
<dbReference type="PROSITE" id="PS50850">
    <property type="entry name" value="MFS"/>
    <property type="match status" value="1"/>
</dbReference>
<organism evidence="10 11">
    <name type="scientific">Cudoniella acicularis</name>
    <dbReference type="NCBI Taxonomy" id="354080"/>
    <lineage>
        <taxon>Eukaryota</taxon>
        <taxon>Fungi</taxon>
        <taxon>Dikarya</taxon>
        <taxon>Ascomycota</taxon>
        <taxon>Pezizomycotina</taxon>
        <taxon>Leotiomycetes</taxon>
        <taxon>Helotiales</taxon>
        <taxon>Tricladiaceae</taxon>
        <taxon>Cudoniella</taxon>
    </lineage>
</organism>
<dbReference type="InterPro" id="IPR036396">
    <property type="entry name" value="Cyt_P450_sf"/>
</dbReference>
<dbReference type="InterPro" id="IPR001128">
    <property type="entry name" value="Cyt_P450"/>
</dbReference>
<dbReference type="GO" id="GO:0016705">
    <property type="term" value="F:oxidoreductase activity, acting on paired donors, with incorporation or reduction of molecular oxygen"/>
    <property type="evidence" value="ECO:0007669"/>
    <property type="project" value="InterPro"/>
</dbReference>
<feature type="compositionally biased region" description="Polar residues" evidence="7">
    <location>
        <begin position="264"/>
        <end position="278"/>
    </location>
</feature>
<dbReference type="OrthoDB" id="6770063at2759"/>
<dbReference type="FunFam" id="1.20.1720.10:FF:000013">
    <property type="entry name" value="Related to multidrug resistance proteins"/>
    <property type="match status" value="1"/>
</dbReference>
<dbReference type="Proteomes" id="UP000566819">
    <property type="component" value="Unassembled WGS sequence"/>
</dbReference>
<feature type="transmembrane region" description="Helical" evidence="8">
    <location>
        <begin position="635"/>
        <end position="661"/>
    </location>
</feature>
<dbReference type="GO" id="GO:0004497">
    <property type="term" value="F:monooxygenase activity"/>
    <property type="evidence" value="ECO:0007669"/>
    <property type="project" value="InterPro"/>
</dbReference>
<dbReference type="GO" id="GO:0020037">
    <property type="term" value="F:heme binding"/>
    <property type="evidence" value="ECO:0007669"/>
    <property type="project" value="InterPro"/>
</dbReference>
<dbReference type="Gene3D" id="1.10.630.10">
    <property type="entry name" value="Cytochrome P450"/>
    <property type="match status" value="1"/>
</dbReference>
<dbReference type="CDD" id="cd17502">
    <property type="entry name" value="MFS_Azr1_MDR_like"/>
    <property type="match status" value="1"/>
</dbReference>
<feature type="transmembrane region" description="Helical" evidence="8">
    <location>
        <begin position="533"/>
        <end position="551"/>
    </location>
</feature>
<dbReference type="Pfam" id="PF07690">
    <property type="entry name" value="MFS_1"/>
    <property type="match status" value="1"/>
</dbReference>
<keyword evidence="5 8" id="KW-1133">Transmembrane helix</keyword>
<reference evidence="10 11" key="1">
    <citation type="submission" date="2020-03" db="EMBL/GenBank/DDBJ databases">
        <title>Draft Genome Sequence of Cudoniella acicularis.</title>
        <authorList>
            <person name="Buettner E."/>
            <person name="Kellner H."/>
        </authorList>
    </citation>
    <scope>NUCLEOTIDE SEQUENCE [LARGE SCALE GENOMIC DNA]</scope>
    <source>
        <strain evidence="10 11">DSM 108380</strain>
    </source>
</reference>
<feature type="transmembrane region" description="Helical" evidence="8">
    <location>
        <begin position="463"/>
        <end position="484"/>
    </location>
</feature>
<dbReference type="GO" id="GO:0000329">
    <property type="term" value="C:fungal-type vacuole membrane"/>
    <property type="evidence" value="ECO:0007669"/>
    <property type="project" value="TreeGrafter"/>
</dbReference>
<feature type="transmembrane region" description="Helical" evidence="8">
    <location>
        <begin position="604"/>
        <end position="623"/>
    </location>
</feature>
<dbReference type="Gene3D" id="1.20.1250.20">
    <property type="entry name" value="MFS general substrate transporter like domains"/>
    <property type="match status" value="1"/>
</dbReference>
<keyword evidence="11" id="KW-1185">Reference proteome</keyword>
<feature type="compositionally biased region" description="Acidic residues" evidence="7">
    <location>
        <begin position="289"/>
        <end position="303"/>
    </location>
</feature>
<feature type="transmembrane region" description="Helical" evidence="8">
    <location>
        <begin position="12"/>
        <end position="33"/>
    </location>
</feature>
<dbReference type="PANTHER" id="PTHR23501">
    <property type="entry name" value="MAJOR FACILITATOR SUPERFAMILY"/>
    <property type="match status" value="1"/>
</dbReference>
<dbReference type="EMBL" id="JAAMPI010000901">
    <property type="protein sequence ID" value="KAF4627847.1"/>
    <property type="molecule type" value="Genomic_DNA"/>
</dbReference>
<evidence type="ECO:0000313" key="11">
    <source>
        <dbReference type="Proteomes" id="UP000566819"/>
    </source>
</evidence>
<dbReference type="SUPFAM" id="SSF48264">
    <property type="entry name" value="Cytochrome P450"/>
    <property type="match status" value="1"/>
</dbReference>
<keyword evidence="4 8" id="KW-0812">Transmembrane</keyword>
<accession>A0A8H4RGR1</accession>
<feature type="transmembrane region" description="Helical" evidence="8">
    <location>
        <begin position="572"/>
        <end position="592"/>
    </location>
</feature>
<comment type="subcellular location">
    <subcellularLocation>
        <location evidence="1">Endomembrane system</location>
        <topology evidence="1">Multi-pass membrane protein</topology>
    </subcellularLocation>
</comment>
<dbReference type="PANTHER" id="PTHR23501:SF84">
    <property type="entry name" value="VACUOLAR MEMBRANE AMINO ACID UPTAKE TRANSPORTER FNX2"/>
    <property type="match status" value="1"/>
</dbReference>
<evidence type="ECO:0000256" key="5">
    <source>
        <dbReference type="ARBA" id="ARBA00022989"/>
    </source>
</evidence>
<evidence type="ECO:0000256" key="8">
    <source>
        <dbReference type="SAM" id="Phobius"/>
    </source>
</evidence>
<keyword evidence="3" id="KW-0813">Transport</keyword>